<dbReference type="PANTHER" id="PTHR12236:SF95">
    <property type="entry name" value="CUTICULAR PROTEIN 76BD, ISOFORM C-RELATED"/>
    <property type="match status" value="1"/>
</dbReference>
<keyword evidence="6" id="KW-1185">Reference proteome</keyword>
<dbReference type="Proteomes" id="UP000301870">
    <property type="component" value="Chromosome 9"/>
</dbReference>
<feature type="signal peptide" evidence="5">
    <location>
        <begin position="1"/>
        <end position="21"/>
    </location>
</feature>
<proteinExistence type="predicted"/>
<reference evidence="7" key="1">
    <citation type="submission" date="2025-08" db="UniProtKB">
        <authorList>
            <consortium name="RefSeq"/>
        </authorList>
    </citation>
    <scope>IDENTIFICATION</scope>
    <source>
        <strain evidence="7">Ishihara</strain>
        <tissue evidence="7">Whole body</tissue>
    </source>
</reference>
<evidence type="ECO:0000256" key="2">
    <source>
        <dbReference type="ARBA" id="ARBA00022729"/>
    </source>
</evidence>
<organism evidence="6 7">
    <name type="scientific">Spodoptera litura</name>
    <name type="common">Asian cotton leafworm</name>
    <dbReference type="NCBI Taxonomy" id="69820"/>
    <lineage>
        <taxon>Eukaryota</taxon>
        <taxon>Metazoa</taxon>
        <taxon>Ecdysozoa</taxon>
        <taxon>Arthropoda</taxon>
        <taxon>Hexapoda</taxon>
        <taxon>Insecta</taxon>
        <taxon>Pterygota</taxon>
        <taxon>Neoptera</taxon>
        <taxon>Endopterygota</taxon>
        <taxon>Lepidoptera</taxon>
        <taxon>Glossata</taxon>
        <taxon>Ditrysia</taxon>
        <taxon>Noctuoidea</taxon>
        <taxon>Noctuidae</taxon>
        <taxon>Amphipyrinae</taxon>
        <taxon>Spodoptera</taxon>
    </lineage>
</organism>
<keyword evidence="2 5" id="KW-0732">Signal</keyword>
<feature type="compositionally biased region" description="Basic and acidic residues" evidence="4">
    <location>
        <begin position="340"/>
        <end position="363"/>
    </location>
</feature>
<dbReference type="InterPro" id="IPR051217">
    <property type="entry name" value="Insect_Cuticle_Struc_Prot"/>
</dbReference>
<dbReference type="GO" id="GO:0042302">
    <property type="term" value="F:structural constituent of cuticle"/>
    <property type="evidence" value="ECO:0007669"/>
    <property type="project" value="UniProtKB-UniRule"/>
</dbReference>
<evidence type="ECO:0000256" key="1">
    <source>
        <dbReference type="ARBA" id="ARBA00022460"/>
    </source>
</evidence>
<evidence type="ECO:0000256" key="5">
    <source>
        <dbReference type="SAM" id="SignalP"/>
    </source>
</evidence>
<evidence type="ECO:0000313" key="6">
    <source>
        <dbReference type="Proteomes" id="UP000301870"/>
    </source>
</evidence>
<dbReference type="GO" id="GO:0005615">
    <property type="term" value="C:extracellular space"/>
    <property type="evidence" value="ECO:0007669"/>
    <property type="project" value="TreeGrafter"/>
</dbReference>
<dbReference type="CTD" id="100379384"/>
<gene>
    <name evidence="7" type="primary">LOC111349161</name>
</gene>
<dbReference type="PANTHER" id="PTHR12236">
    <property type="entry name" value="STRUCTURAL CONTITUENT OF CUTICLE"/>
    <property type="match status" value="1"/>
</dbReference>
<dbReference type="GO" id="GO:0031012">
    <property type="term" value="C:extracellular matrix"/>
    <property type="evidence" value="ECO:0007669"/>
    <property type="project" value="TreeGrafter"/>
</dbReference>
<dbReference type="GeneID" id="111349161"/>
<dbReference type="Pfam" id="PF00379">
    <property type="entry name" value="Chitin_bind_4"/>
    <property type="match status" value="1"/>
</dbReference>
<evidence type="ECO:0000256" key="3">
    <source>
        <dbReference type="PROSITE-ProRule" id="PRU00497"/>
    </source>
</evidence>
<feature type="region of interest" description="Disordered" evidence="4">
    <location>
        <begin position="184"/>
        <end position="372"/>
    </location>
</feature>
<dbReference type="RefSeq" id="XP_022815919.1">
    <property type="nucleotide sequence ID" value="XM_022960151.1"/>
</dbReference>
<feature type="compositionally biased region" description="Basic and acidic residues" evidence="4">
    <location>
        <begin position="317"/>
        <end position="328"/>
    </location>
</feature>
<feature type="compositionally biased region" description="Basic residues" evidence="4">
    <location>
        <begin position="329"/>
        <end position="339"/>
    </location>
</feature>
<dbReference type="PROSITE" id="PS00233">
    <property type="entry name" value="CHIT_BIND_RR_1"/>
    <property type="match status" value="1"/>
</dbReference>
<dbReference type="AlphaFoldDB" id="A0A9J7DU99"/>
<keyword evidence="1 3" id="KW-0193">Cuticle</keyword>
<feature type="compositionally biased region" description="Basic and acidic residues" evidence="4">
    <location>
        <begin position="274"/>
        <end position="310"/>
    </location>
</feature>
<dbReference type="PROSITE" id="PS51155">
    <property type="entry name" value="CHIT_BIND_RR_2"/>
    <property type="match status" value="1"/>
</dbReference>
<feature type="compositionally biased region" description="Basic and acidic residues" evidence="4">
    <location>
        <begin position="244"/>
        <end position="259"/>
    </location>
</feature>
<accession>A0A9J7DU99</accession>
<sequence>MIVKMFLLVLLSVNFIYHVNSASYSNVYVQSDLVPRGFYQYGTPHASLAAPRLSQINTLPSIPGYVPCGTPCVYPGQTVASVASVNPQPNILTYGAPAPSIPVVVSPTKEEAAAYEYGYVVYDDNTGDHKAQRELSDGSVVRGEYSFIQPDGYVREVQYQADDISGFNAVVKNFLPAVAEVKNQVVKKESSPPCPDIKHESLIDSNAQKEHIHETPESGEHGHSKSEESVENEHSTEAAHNLHHIKESKEESEEKSHDHAHLKHEHIQHPTKAASKEDSSDESGDKSKEALTVKPKESEEKHHKAPKSSEEESGDASESKESKEELKEKVKKQPVKKVIHSVDKHVKESKEVSMEVSKEESHEGHKHKEVHDLSHPEPLASYSDIIRCIESVMKRNNVVPGAMHDGHPSPLTYIVLNRPC</sequence>
<dbReference type="PRINTS" id="PR00947">
    <property type="entry name" value="CUTICLE"/>
</dbReference>
<evidence type="ECO:0000313" key="7">
    <source>
        <dbReference type="RefSeq" id="XP_022815919.1"/>
    </source>
</evidence>
<feature type="chain" id="PRO_5039918121" evidence="5">
    <location>
        <begin position="22"/>
        <end position="420"/>
    </location>
</feature>
<evidence type="ECO:0000256" key="4">
    <source>
        <dbReference type="SAM" id="MobiDB-lite"/>
    </source>
</evidence>
<dbReference type="InterPro" id="IPR031311">
    <property type="entry name" value="CHIT_BIND_RR_consensus"/>
</dbReference>
<protein>
    <submittedName>
        <fullName evidence="7">Uncharacterized protein LOC111349161</fullName>
    </submittedName>
</protein>
<name>A0A9J7DU99_SPOLT</name>
<dbReference type="OrthoDB" id="7488025at2759"/>
<feature type="compositionally biased region" description="Basic and acidic residues" evidence="4">
    <location>
        <begin position="186"/>
        <end position="237"/>
    </location>
</feature>
<dbReference type="KEGG" id="sliu:111349161"/>
<dbReference type="InterPro" id="IPR000618">
    <property type="entry name" value="Insect_cuticle"/>
</dbReference>